<dbReference type="STRING" id="658219.SAMN05216212_2750"/>
<dbReference type="RefSeq" id="WP_091515382.1">
    <property type="nucleotide sequence ID" value="NZ_FNFH01000006.1"/>
</dbReference>
<dbReference type="EMBL" id="FNFH01000006">
    <property type="protein sequence ID" value="SDK61986.1"/>
    <property type="molecule type" value="Genomic_DNA"/>
</dbReference>
<feature type="transmembrane region" description="Helical" evidence="1">
    <location>
        <begin position="352"/>
        <end position="374"/>
    </location>
</feature>
<evidence type="ECO:0008006" key="4">
    <source>
        <dbReference type="Google" id="ProtNLM"/>
    </source>
</evidence>
<protein>
    <recommendedName>
        <fullName evidence="4">DUF4129 domain-containing protein</fullName>
    </recommendedName>
</protein>
<evidence type="ECO:0000313" key="2">
    <source>
        <dbReference type="EMBL" id="SDK61986.1"/>
    </source>
</evidence>
<sequence>MNLDQLAIRARLRTPWESTDLGVALARRHWPAMFAAWLVPAAAAFALILWLLPESPGWGFLLVWWLKPAFDRLPLLIASRALFSERMSAGAALKQFFSLNRRDWLAWLTWRRLSPTRSFDLPVTLLEGSTGARRKARISVLHRKFAGAASWLTLVGFHLEMVLWLALAAVVYLLVPEQLQLDWGQIIAGHEQAALWFANGLYLLTMAALAPFYVTCGFCLYISRRIELEGWDIEIQFRKLRQRRQVASPRESRRAAVLPLLLALVITAGLGSGPAPAWAGAPETPAEAREQIGEVLQGEDFHQVREESGWRLKDRETQREQLPEWLVEFFFWLVDLLGGDGDSEEKSRWGPLVAGVTEVLLWAGVVFLCGYLLWRHRQRLQFRLRRPARKDAPQSPGVLFGLDVSRESLPDDVCAEVMALWQRGESRPALSLLYRATLSHLISHYDFAFGDQHTEHECARIVEHEVAPGGVSEQLVTFMWKLTGDWQLLAYAHRAPSEERLREHCRHWREIFSDEA</sequence>
<reference evidence="3" key="1">
    <citation type="submission" date="2016-10" db="EMBL/GenBank/DDBJ databases">
        <authorList>
            <person name="Varghese N."/>
            <person name="Submissions S."/>
        </authorList>
    </citation>
    <scope>NUCLEOTIDE SEQUENCE [LARGE SCALE GENOMIC DNA]</scope>
    <source>
        <strain evidence="3">CGMCC 1.10658</strain>
    </source>
</reference>
<keyword evidence="1" id="KW-0812">Transmembrane</keyword>
<accession>A0A1G9DDL0</accession>
<name>A0A1G9DDL0_9GAMM</name>
<evidence type="ECO:0000256" key="1">
    <source>
        <dbReference type="SAM" id="Phobius"/>
    </source>
</evidence>
<keyword evidence="3" id="KW-1185">Reference proteome</keyword>
<feature type="transmembrane region" description="Helical" evidence="1">
    <location>
        <begin position="195"/>
        <end position="222"/>
    </location>
</feature>
<keyword evidence="1" id="KW-0472">Membrane</keyword>
<feature type="transmembrane region" description="Helical" evidence="1">
    <location>
        <begin position="255"/>
        <end position="275"/>
    </location>
</feature>
<feature type="transmembrane region" description="Helical" evidence="1">
    <location>
        <begin position="34"/>
        <end position="52"/>
    </location>
</feature>
<dbReference type="OrthoDB" id="183980at2"/>
<gene>
    <name evidence="2" type="ORF">SAMN05216212_2750</name>
</gene>
<organism evidence="2 3">
    <name type="scientific">Microbulbifer yueqingensis</name>
    <dbReference type="NCBI Taxonomy" id="658219"/>
    <lineage>
        <taxon>Bacteria</taxon>
        <taxon>Pseudomonadati</taxon>
        <taxon>Pseudomonadota</taxon>
        <taxon>Gammaproteobacteria</taxon>
        <taxon>Cellvibrionales</taxon>
        <taxon>Microbulbiferaceae</taxon>
        <taxon>Microbulbifer</taxon>
    </lineage>
</organism>
<evidence type="ECO:0000313" key="3">
    <source>
        <dbReference type="Proteomes" id="UP000199305"/>
    </source>
</evidence>
<dbReference type="AlphaFoldDB" id="A0A1G9DDL0"/>
<dbReference type="Proteomes" id="UP000199305">
    <property type="component" value="Unassembled WGS sequence"/>
</dbReference>
<feature type="transmembrane region" description="Helical" evidence="1">
    <location>
        <begin position="151"/>
        <end position="175"/>
    </location>
</feature>
<keyword evidence="1" id="KW-1133">Transmembrane helix</keyword>
<proteinExistence type="predicted"/>